<keyword evidence="4" id="KW-1185">Reference proteome</keyword>
<dbReference type="EMBL" id="JADQTO010000013">
    <property type="protein sequence ID" value="MBG0564903.1"/>
    <property type="molecule type" value="Genomic_DNA"/>
</dbReference>
<name>A0A931CEU6_9ACTN</name>
<dbReference type="AlphaFoldDB" id="A0A931CEU6"/>
<dbReference type="EMBL" id="JADQTO010000053">
    <property type="protein sequence ID" value="MBG0569086.1"/>
    <property type="molecule type" value="Genomic_DNA"/>
</dbReference>
<reference evidence="2" key="1">
    <citation type="submission" date="2020-11" db="EMBL/GenBank/DDBJ databases">
        <title>Isolation and identification of active actinomycetes.</title>
        <authorList>
            <person name="Sun X."/>
        </authorList>
    </citation>
    <scope>NUCLEOTIDE SEQUENCE</scope>
    <source>
        <strain evidence="2">NEAU-A11</strain>
    </source>
</reference>
<evidence type="ECO:0000313" key="2">
    <source>
        <dbReference type="EMBL" id="MBG0564903.1"/>
    </source>
</evidence>
<organism evidence="2 4">
    <name type="scientific">Actinoplanes aureus</name>
    <dbReference type="NCBI Taxonomy" id="2792083"/>
    <lineage>
        <taxon>Bacteria</taxon>
        <taxon>Bacillati</taxon>
        <taxon>Actinomycetota</taxon>
        <taxon>Actinomycetes</taxon>
        <taxon>Micromonosporales</taxon>
        <taxon>Micromonosporaceae</taxon>
        <taxon>Actinoplanes</taxon>
    </lineage>
</organism>
<comment type="caution">
    <text evidence="2">The sequence shown here is derived from an EMBL/GenBank/DDBJ whole genome shotgun (WGS) entry which is preliminary data.</text>
</comment>
<proteinExistence type="predicted"/>
<dbReference type="RefSeq" id="WP_196416694.1">
    <property type="nucleotide sequence ID" value="NZ_JADQTO010000013.1"/>
</dbReference>
<evidence type="ECO:0000256" key="1">
    <source>
        <dbReference type="SAM" id="MobiDB-lite"/>
    </source>
</evidence>
<accession>A0A931CEU6</accession>
<gene>
    <name evidence="2" type="ORF">I4J89_25970</name>
    <name evidence="3" type="ORF">I4J89_47530</name>
</gene>
<feature type="region of interest" description="Disordered" evidence="1">
    <location>
        <begin position="666"/>
        <end position="686"/>
    </location>
</feature>
<evidence type="ECO:0000313" key="3">
    <source>
        <dbReference type="EMBL" id="MBG0569086.1"/>
    </source>
</evidence>
<evidence type="ECO:0000313" key="4">
    <source>
        <dbReference type="Proteomes" id="UP000598146"/>
    </source>
</evidence>
<protein>
    <submittedName>
        <fullName evidence="2">Uncharacterized protein</fullName>
    </submittedName>
</protein>
<dbReference type="Proteomes" id="UP000598146">
    <property type="component" value="Unassembled WGS sequence"/>
</dbReference>
<sequence>MNQAITASLQAWALQATADELHAGPRAADLGGLPAVAADATHLAPSPLFPYLIDIAGRENQTVDESARHLIDKAILHGLAEHDRYSSYLSATTRLIRYPSLTTRLGRPLERVLQQRAEAGTDPEADETTAAIGATALELWLHLCTTQILRPHRLLALLTELPDIVTNAPTEMTKRLPRIAGLAHEHFPDDDLLTLLHRLTGIPDAEADAGFETALADLRRALDADNQDQLVHALAQARTGFAAVEATDEARHDAQTYAAALDAIMAFQRADTAPLRAAANRLRDAVTHHQAWLSGGYLPPWSWARAEAETAWLQLAETLTTAAEPLTSDCWYHPSQAIAALRDAYQAARSFAVHADSNDPHGIELLIRPTIESAFIDDKARLAVLDHALAHDPTFADDPSTQRLHIAVHQALRCSQPSPDAAPAAGKRDGLGKELSRLPAVLHHFGIEDAIELVNNVPARLQQAIESILWNAKIAEAETGNIKIETKLGELQRQLAASPDWIGASAGPFQMLLQQTMLFLVSRHNIGATMGGERTAYLRTTPNSAAALEKPFHQDYKEWISQGPLYNVAQAETIDRGRGRADVLVKFRNVSFCVECKRETTDASKDGLRSYAGQAAVYTDTDIAFAILLVLDLTTPPTGAPDLYSNMWVEQVQREEEDNPRYIVIARLPGKKPDPSATRTPPRRDG</sequence>